<keyword evidence="2" id="KW-1015">Disulfide bond</keyword>
<feature type="domain" description="Ig-like" evidence="6">
    <location>
        <begin position="78"/>
        <end position="170"/>
    </location>
</feature>
<feature type="domain" description="Fibronectin type-III" evidence="7">
    <location>
        <begin position="376"/>
        <end position="472"/>
    </location>
</feature>
<feature type="region of interest" description="Disordered" evidence="4">
    <location>
        <begin position="993"/>
        <end position="1012"/>
    </location>
</feature>
<evidence type="ECO:0000313" key="8">
    <source>
        <dbReference type="Proteomes" id="UP000515152"/>
    </source>
</evidence>
<dbReference type="Gene3D" id="2.60.40.10">
    <property type="entry name" value="Immunoglobulins"/>
    <property type="match status" value="5"/>
</dbReference>
<dbReference type="InterPro" id="IPR003598">
    <property type="entry name" value="Ig_sub2"/>
</dbReference>
<sequence>MQPGTWLLWASWLLTWAEASRQCQCQCTCSPDATSEVKAAKQGKGHIHHHHGGHQNLRHRHRGSRRRGSKSQAEEIPPQIVHQPSDVVVKVGSPATLSCRASGNPEPTIEWLRNGQPLDPDRLEVHSRPIVLPGGSIFFLSVVPGRKSHEGVYACVASNSAGNATSRNASLHVAVLRDEFRVQPSNVEVAVGEVAIMNCSPPLGQPEPNVSWKKNGMLINSTDDHYTVLNGKLIIAPTQKSDSGVYICVASNTVGVRESQAARLAVLVKPVLVLKPQDVTVRVGEAAHFFCEVDGDPMPAVEWSREPGPLPNGRYLVNPDQSLQIHYVTEQDSGKYTCTAVNEMGVTTASAVLYIEDASNARQRDLHKELSAMRAELQSVAIMAPSSNVSLVQWKLQSLPAQPQYLDGFEVLYRSLLPASSDWAAQKVPLPSLQAPVGPLKRGYKYEFKVRPYGSGLYGKESNTRHLRVPEMVPSAPPQGLSVTMPVDRNDTVLLSWGPPPHDAHNGIIQGYQVWCVQSDDQQFFNWTVDSGTHSLEIGLLHPGRQYWVRVAALNGAGVGVKSDPHRLLIENNRRVAPPLPDVGALPRVLAVVQHPVFIGSVGVLLWCFLMVAAVCLYRRHARNSGLGHKHHKSSGLYRLASEDLIIKHRMAAPDSPWISGAWRPALCSKPYQDLWAQGQESPNPSLSKSTLPITAKKDPGHLETVVPIVPDSCGVYGTFYVDLTGKNLKTFNSPARRCKMPHYHSDQNSETLIIPQPMSRNTTAWDGQAVQWKRPLPAQPNMGVLKESWEKNSKRELHAVKSAPLAPMSQQARPAGSVASVTNQRLSHQPPGGFPECLKLAGSPRMVHYSASLHLVDVAPPQPSPPRCMDDTHSLSSEEGFSRSTKLTEDMGSLQSFCTASAMRGAATASSICPSYPNRTYSRLSTASFSLSAGPSMDEDLDLDATLSTQDSMQYPEMRPRAARGRVLSDNLTPRPFSPTPTFGYICGPSEVEEGGERGGPDGRRARLRSTPSSCCSEWEGSLWNAWGSVSEGNMPSARTSIISSSDCSFMNDANFARVLALTAESMNGATFSDFSPSGSPLNVLFPPPRDCFGELDPLPVWDWGTTWVEEMEAQYRAGRTGGAAAKVMNSLSSVPDRWGYHRQDARQADNKMPSHR</sequence>
<feature type="compositionally biased region" description="Basic residues" evidence="4">
    <location>
        <begin position="41"/>
        <end position="69"/>
    </location>
</feature>
<evidence type="ECO:0000256" key="4">
    <source>
        <dbReference type="SAM" id="MobiDB-lite"/>
    </source>
</evidence>
<dbReference type="InterPro" id="IPR003599">
    <property type="entry name" value="Ig_sub"/>
</dbReference>
<dbReference type="OrthoDB" id="428111at2759"/>
<dbReference type="FunFam" id="2.60.40.10:FF:000840">
    <property type="entry name" value="Roundabout guidance receptor 4"/>
    <property type="match status" value="1"/>
</dbReference>
<dbReference type="InterPro" id="IPR013783">
    <property type="entry name" value="Ig-like_fold"/>
</dbReference>
<dbReference type="Pfam" id="PF00041">
    <property type="entry name" value="fn3"/>
    <property type="match status" value="1"/>
</dbReference>
<dbReference type="CTD" id="54538"/>
<dbReference type="KEGG" id="char:105900359"/>
<feature type="compositionally biased region" description="Basic and acidic residues" evidence="4">
    <location>
        <begin position="1140"/>
        <end position="1151"/>
    </location>
</feature>
<keyword evidence="1" id="KW-0677">Repeat</keyword>
<dbReference type="InterPro" id="IPR007110">
    <property type="entry name" value="Ig-like_dom"/>
</dbReference>
<feature type="signal peptide" evidence="5">
    <location>
        <begin position="1"/>
        <end position="19"/>
    </location>
</feature>
<name>A0A6P8FXB7_CLUHA</name>
<feature type="chain" id="PRO_5028036407" evidence="5">
    <location>
        <begin position="20"/>
        <end position="1158"/>
    </location>
</feature>
<evidence type="ECO:0000256" key="5">
    <source>
        <dbReference type="SAM" id="SignalP"/>
    </source>
</evidence>
<evidence type="ECO:0000256" key="3">
    <source>
        <dbReference type="ARBA" id="ARBA00023319"/>
    </source>
</evidence>
<dbReference type="GeneID" id="105900359"/>
<dbReference type="PANTHER" id="PTHR44170">
    <property type="entry name" value="PROTEIN SIDEKICK"/>
    <property type="match status" value="1"/>
</dbReference>
<dbReference type="SUPFAM" id="SSF48726">
    <property type="entry name" value="Immunoglobulin"/>
    <property type="match status" value="3"/>
</dbReference>
<dbReference type="CDD" id="cd00063">
    <property type="entry name" value="FN3"/>
    <property type="match status" value="1"/>
</dbReference>
<proteinExistence type="predicted"/>
<keyword evidence="3" id="KW-0393">Immunoglobulin domain</keyword>
<dbReference type="Proteomes" id="UP000515152">
    <property type="component" value="Chromosome 8"/>
</dbReference>
<evidence type="ECO:0000259" key="7">
    <source>
        <dbReference type="PROSITE" id="PS50853"/>
    </source>
</evidence>
<reference evidence="9" key="1">
    <citation type="submission" date="2025-08" db="UniProtKB">
        <authorList>
            <consortium name="RefSeq"/>
        </authorList>
    </citation>
    <scope>IDENTIFICATION</scope>
</reference>
<dbReference type="SMART" id="SM00060">
    <property type="entry name" value="FN3"/>
    <property type="match status" value="2"/>
</dbReference>
<dbReference type="FunFam" id="2.60.40.10:FF:000032">
    <property type="entry name" value="palladin isoform X1"/>
    <property type="match status" value="1"/>
</dbReference>
<dbReference type="SMART" id="SM00409">
    <property type="entry name" value="IG"/>
    <property type="match status" value="3"/>
</dbReference>
<feature type="region of interest" description="Disordered" evidence="4">
    <location>
        <begin position="38"/>
        <end position="80"/>
    </location>
</feature>
<protein>
    <submittedName>
        <fullName evidence="9">Roundabout homolog 1</fullName>
    </submittedName>
</protein>
<dbReference type="InterPro" id="IPR036179">
    <property type="entry name" value="Ig-like_dom_sf"/>
</dbReference>
<dbReference type="PROSITE" id="PS50835">
    <property type="entry name" value="IG_LIKE"/>
    <property type="match status" value="3"/>
</dbReference>
<dbReference type="InterPro" id="IPR036116">
    <property type="entry name" value="FN3_sf"/>
</dbReference>
<dbReference type="PROSITE" id="PS50853">
    <property type="entry name" value="FN3"/>
    <property type="match status" value="2"/>
</dbReference>
<feature type="domain" description="Ig-like" evidence="6">
    <location>
        <begin position="270"/>
        <end position="354"/>
    </location>
</feature>
<dbReference type="PANTHER" id="PTHR44170:SF11">
    <property type="entry name" value="ROUNDABOUT HOMOLOG 4"/>
    <property type="match status" value="1"/>
</dbReference>
<dbReference type="SMART" id="SM00408">
    <property type="entry name" value="IGc2"/>
    <property type="match status" value="3"/>
</dbReference>
<gene>
    <name evidence="9" type="primary">robo4</name>
</gene>
<evidence type="ECO:0000313" key="9">
    <source>
        <dbReference type="RefSeq" id="XP_031428045.1"/>
    </source>
</evidence>
<evidence type="ECO:0000259" key="6">
    <source>
        <dbReference type="PROSITE" id="PS50835"/>
    </source>
</evidence>
<feature type="region of interest" description="Disordered" evidence="4">
    <location>
        <begin position="1137"/>
        <end position="1158"/>
    </location>
</feature>
<keyword evidence="5" id="KW-0732">Signal</keyword>
<feature type="domain" description="Ig-like" evidence="6">
    <location>
        <begin position="178"/>
        <end position="265"/>
    </location>
</feature>
<dbReference type="Pfam" id="PF07679">
    <property type="entry name" value="I-set"/>
    <property type="match status" value="2"/>
</dbReference>
<dbReference type="InterPro" id="IPR003961">
    <property type="entry name" value="FN3_dom"/>
</dbReference>
<dbReference type="GO" id="GO:0098609">
    <property type="term" value="P:cell-cell adhesion"/>
    <property type="evidence" value="ECO:0007669"/>
    <property type="project" value="TreeGrafter"/>
</dbReference>
<organism evidence="8 9">
    <name type="scientific">Clupea harengus</name>
    <name type="common">Atlantic herring</name>
    <dbReference type="NCBI Taxonomy" id="7950"/>
    <lineage>
        <taxon>Eukaryota</taxon>
        <taxon>Metazoa</taxon>
        <taxon>Chordata</taxon>
        <taxon>Craniata</taxon>
        <taxon>Vertebrata</taxon>
        <taxon>Euteleostomi</taxon>
        <taxon>Actinopterygii</taxon>
        <taxon>Neopterygii</taxon>
        <taxon>Teleostei</taxon>
        <taxon>Clupei</taxon>
        <taxon>Clupeiformes</taxon>
        <taxon>Clupeoidei</taxon>
        <taxon>Clupeidae</taxon>
        <taxon>Clupea</taxon>
    </lineage>
</organism>
<evidence type="ECO:0000256" key="2">
    <source>
        <dbReference type="ARBA" id="ARBA00023157"/>
    </source>
</evidence>
<dbReference type="FunFam" id="2.60.40.10:FF:000026">
    <property type="entry name" value="roundabout homolog 2 isoform X1"/>
    <property type="match status" value="1"/>
</dbReference>
<keyword evidence="8" id="KW-1185">Reference proteome</keyword>
<dbReference type="FunFam" id="2.60.40.10:FF:000065">
    <property type="entry name" value="roundabout homolog 1 isoform X3"/>
    <property type="match status" value="1"/>
</dbReference>
<dbReference type="RefSeq" id="XP_031428045.1">
    <property type="nucleotide sequence ID" value="XM_031572185.2"/>
</dbReference>
<feature type="domain" description="Fibronectin type-III" evidence="7">
    <location>
        <begin position="477"/>
        <end position="573"/>
    </location>
</feature>
<dbReference type="Pfam" id="PF13927">
    <property type="entry name" value="Ig_3"/>
    <property type="match status" value="1"/>
</dbReference>
<dbReference type="SUPFAM" id="SSF49265">
    <property type="entry name" value="Fibronectin type III"/>
    <property type="match status" value="1"/>
</dbReference>
<dbReference type="InterPro" id="IPR013098">
    <property type="entry name" value="Ig_I-set"/>
</dbReference>
<feature type="compositionally biased region" description="Basic and acidic residues" evidence="4">
    <location>
        <begin position="996"/>
        <end position="1006"/>
    </location>
</feature>
<evidence type="ECO:0000256" key="1">
    <source>
        <dbReference type="ARBA" id="ARBA00022737"/>
    </source>
</evidence>
<accession>A0A6P8FXB7</accession>
<dbReference type="AlphaFoldDB" id="A0A6P8FXB7"/>